<comment type="caution">
    <text evidence="2">The sequence shown here is derived from an EMBL/GenBank/DDBJ whole genome shotgun (WGS) entry which is preliminary data.</text>
</comment>
<dbReference type="Proteomes" id="UP001289374">
    <property type="component" value="Unassembled WGS sequence"/>
</dbReference>
<evidence type="ECO:0000313" key="2">
    <source>
        <dbReference type="EMBL" id="KAK4381208.1"/>
    </source>
</evidence>
<dbReference type="InterPro" id="IPR016024">
    <property type="entry name" value="ARM-type_fold"/>
</dbReference>
<dbReference type="EMBL" id="JACGWL010000932">
    <property type="protein sequence ID" value="KAK4381208.1"/>
    <property type="molecule type" value="Genomic_DNA"/>
</dbReference>
<reference evidence="2" key="2">
    <citation type="journal article" date="2024" name="Plant">
        <title>Genomic evolution and insights into agronomic trait innovations of Sesamum species.</title>
        <authorList>
            <person name="Miao H."/>
            <person name="Wang L."/>
            <person name="Qu L."/>
            <person name="Liu H."/>
            <person name="Sun Y."/>
            <person name="Le M."/>
            <person name="Wang Q."/>
            <person name="Wei S."/>
            <person name="Zheng Y."/>
            <person name="Lin W."/>
            <person name="Duan Y."/>
            <person name="Cao H."/>
            <person name="Xiong S."/>
            <person name="Wang X."/>
            <person name="Wei L."/>
            <person name="Li C."/>
            <person name="Ma Q."/>
            <person name="Ju M."/>
            <person name="Zhao R."/>
            <person name="Li G."/>
            <person name="Mu C."/>
            <person name="Tian Q."/>
            <person name="Mei H."/>
            <person name="Zhang T."/>
            <person name="Gao T."/>
            <person name="Zhang H."/>
        </authorList>
    </citation>
    <scope>NUCLEOTIDE SEQUENCE</scope>
    <source>
        <strain evidence="2">K16</strain>
    </source>
</reference>
<protein>
    <submittedName>
        <fullName evidence="2">Polyprotein</fullName>
    </submittedName>
</protein>
<dbReference type="SUPFAM" id="SSF48371">
    <property type="entry name" value="ARM repeat"/>
    <property type="match status" value="1"/>
</dbReference>
<feature type="region of interest" description="Disordered" evidence="1">
    <location>
        <begin position="325"/>
        <end position="373"/>
    </location>
</feature>
<sequence length="462" mass="52175">MDTHIDNSIGNVDQLLHVASTLSSPKITSSSVDNLVQYSPIPESAIIENIVPPVISPYNLYWKRGSLPQGIRALIASKKGMNQKEQVHSSKMDHCSLPASTKDQIALLDTRFLEYEHAVIGTVLTTHNAGSIVVTFFPNFAVSLSDPHVASAFKVQVQITGANQVSASVMATLHHQLVFRLQNHSLDLPNQGSRDAPMVLANSGTEIPTIIQIPRQIQRKDLEKFVLTEWITNYESLQQQHETVKATDFWFKRLPDGRVKTIFKTQPEGEPSNPEFQLMITPIPVPKKIITPIASFGADGHRIYTDRINGHFIWDVNPSMCDPECSCEEDDDDNDDEDDVWSNYESDEDDDLSSCNDSDDDNDDPNPDERQAFRKPQSCMMFQYETDFPPMERYVDSAQKYSSKPYVQNNVVDIEGKLKPLTQAEEVLNWQTTNARAQNRSLTTLDAKMDESFLEFKRQNPK</sequence>
<dbReference type="PANTHER" id="PTHR48435:SF1">
    <property type="entry name" value="POLYPROTEIN"/>
    <property type="match status" value="1"/>
</dbReference>
<name>A0AAE1T1Y8_9LAMI</name>
<dbReference type="PANTHER" id="PTHR48435">
    <property type="entry name" value="POLYPROTEIN"/>
    <property type="match status" value="1"/>
</dbReference>
<evidence type="ECO:0000313" key="3">
    <source>
        <dbReference type="Proteomes" id="UP001289374"/>
    </source>
</evidence>
<accession>A0AAE1T1Y8</accession>
<dbReference type="Pfam" id="PF01107">
    <property type="entry name" value="MP"/>
    <property type="match status" value="1"/>
</dbReference>
<gene>
    <name evidence="2" type="ORF">Sango_2990900</name>
</gene>
<reference evidence="2" key="1">
    <citation type="submission" date="2020-06" db="EMBL/GenBank/DDBJ databases">
        <authorList>
            <person name="Li T."/>
            <person name="Hu X."/>
            <person name="Zhang T."/>
            <person name="Song X."/>
            <person name="Zhang H."/>
            <person name="Dai N."/>
            <person name="Sheng W."/>
            <person name="Hou X."/>
            <person name="Wei L."/>
        </authorList>
    </citation>
    <scope>NUCLEOTIDE SEQUENCE</scope>
    <source>
        <strain evidence="2">K16</strain>
        <tissue evidence="2">Leaf</tissue>
    </source>
</reference>
<dbReference type="AlphaFoldDB" id="A0AAE1T1Y8"/>
<organism evidence="2 3">
    <name type="scientific">Sesamum angolense</name>
    <dbReference type="NCBI Taxonomy" id="2727404"/>
    <lineage>
        <taxon>Eukaryota</taxon>
        <taxon>Viridiplantae</taxon>
        <taxon>Streptophyta</taxon>
        <taxon>Embryophyta</taxon>
        <taxon>Tracheophyta</taxon>
        <taxon>Spermatophyta</taxon>
        <taxon>Magnoliopsida</taxon>
        <taxon>eudicotyledons</taxon>
        <taxon>Gunneridae</taxon>
        <taxon>Pentapetalae</taxon>
        <taxon>asterids</taxon>
        <taxon>lamiids</taxon>
        <taxon>Lamiales</taxon>
        <taxon>Pedaliaceae</taxon>
        <taxon>Sesamum</taxon>
    </lineage>
</organism>
<keyword evidence="3" id="KW-1185">Reference proteome</keyword>
<feature type="compositionally biased region" description="Acidic residues" evidence="1">
    <location>
        <begin position="325"/>
        <end position="366"/>
    </location>
</feature>
<dbReference type="InterPro" id="IPR053098">
    <property type="entry name" value="Petuviruses_polyprotein"/>
</dbReference>
<proteinExistence type="predicted"/>
<dbReference type="InterPro" id="IPR028919">
    <property type="entry name" value="Viral_movement"/>
</dbReference>
<evidence type="ECO:0000256" key="1">
    <source>
        <dbReference type="SAM" id="MobiDB-lite"/>
    </source>
</evidence>